<sequence>EFIRQYILIWDSTAKPPGGKGRKKFVKARETVPDAMKEVGIASDKVDYHGNSAPTSNRNKHLIKQWLEAHAIEFDA</sequence>
<evidence type="ECO:0000313" key="1">
    <source>
        <dbReference type="EMBL" id="CAG8574006.1"/>
    </source>
</evidence>
<comment type="caution">
    <text evidence="1">The sequence shown here is derived from an EMBL/GenBank/DDBJ whole genome shotgun (WGS) entry which is preliminary data.</text>
</comment>
<feature type="non-terminal residue" evidence="1">
    <location>
        <position position="1"/>
    </location>
</feature>
<gene>
    <name evidence="1" type="ORF">SCALOS_LOCUS5951</name>
</gene>
<proteinExistence type="predicted"/>
<evidence type="ECO:0000313" key="2">
    <source>
        <dbReference type="Proteomes" id="UP000789860"/>
    </source>
</evidence>
<keyword evidence="2" id="KW-1185">Reference proteome</keyword>
<dbReference type="EMBL" id="CAJVPM010010542">
    <property type="protein sequence ID" value="CAG8574006.1"/>
    <property type="molecule type" value="Genomic_DNA"/>
</dbReference>
<reference evidence="1" key="1">
    <citation type="submission" date="2021-06" db="EMBL/GenBank/DDBJ databases">
        <authorList>
            <person name="Kallberg Y."/>
            <person name="Tangrot J."/>
            <person name="Rosling A."/>
        </authorList>
    </citation>
    <scope>NUCLEOTIDE SEQUENCE</scope>
    <source>
        <strain evidence="1">AU212A</strain>
    </source>
</reference>
<accession>A0ACA9MEN7</accession>
<protein>
    <submittedName>
        <fullName evidence="1">2142_t:CDS:1</fullName>
    </submittedName>
</protein>
<dbReference type="Proteomes" id="UP000789860">
    <property type="component" value="Unassembled WGS sequence"/>
</dbReference>
<feature type="non-terminal residue" evidence="1">
    <location>
        <position position="76"/>
    </location>
</feature>
<name>A0ACA9MEN7_9GLOM</name>
<organism evidence="1 2">
    <name type="scientific">Scutellospora calospora</name>
    <dbReference type="NCBI Taxonomy" id="85575"/>
    <lineage>
        <taxon>Eukaryota</taxon>
        <taxon>Fungi</taxon>
        <taxon>Fungi incertae sedis</taxon>
        <taxon>Mucoromycota</taxon>
        <taxon>Glomeromycotina</taxon>
        <taxon>Glomeromycetes</taxon>
        <taxon>Diversisporales</taxon>
        <taxon>Gigasporaceae</taxon>
        <taxon>Scutellospora</taxon>
    </lineage>
</organism>